<accession>A0A0A9F410</accession>
<evidence type="ECO:0000256" key="1">
    <source>
        <dbReference type="SAM" id="MobiDB-lite"/>
    </source>
</evidence>
<sequence>MKMGTPGCRWGLQAISAASSSRNRPPPHPLLPPLPCREKASTQPWCSRLVDPRTAVAKRRPGKRLAEGPANQSGRWAATQGDLADQLVDLYIDATSAPRLSPAQLGSELRSGSPPCCLLAWSRMPCRLSLTPPHGLPLLQHRHGRHGAPLRRRQRPLRHCHPRRTAPPSCAFPPSRRPICYTAVTGCYDSPSALRADGISDSSSFD</sequence>
<proteinExistence type="predicted"/>
<dbReference type="EMBL" id="GBRH01191947">
    <property type="protein sequence ID" value="JAE05949.1"/>
    <property type="molecule type" value="Transcribed_RNA"/>
</dbReference>
<dbReference type="AlphaFoldDB" id="A0A0A9F410"/>
<reference evidence="2" key="2">
    <citation type="journal article" date="2015" name="Data Brief">
        <title>Shoot transcriptome of the giant reed, Arundo donax.</title>
        <authorList>
            <person name="Barrero R.A."/>
            <person name="Guerrero F.D."/>
            <person name="Moolhuijzen P."/>
            <person name="Goolsby J.A."/>
            <person name="Tidwell J."/>
            <person name="Bellgard S.E."/>
            <person name="Bellgard M.I."/>
        </authorList>
    </citation>
    <scope>NUCLEOTIDE SEQUENCE</scope>
    <source>
        <tissue evidence="2">Shoot tissue taken approximately 20 cm above the soil surface</tissue>
    </source>
</reference>
<name>A0A0A9F410_ARUDO</name>
<feature type="region of interest" description="Disordered" evidence="1">
    <location>
        <begin position="56"/>
        <end position="76"/>
    </location>
</feature>
<reference evidence="2" key="1">
    <citation type="submission" date="2014-09" db="EMBL/GenBank/DDBJ databases">
        <authorList>
            <person name="Magalhaes I.L.F."/>
            <person name="Oliveira U."/>
            <person name="Santos F.R."/>
            <person name="Vidigal T.H.D.A."/>
            <person name="Brescovit A.D."/>
            <person name="Santos A.J."/>
        </authorList>
    </citation>
    <scope>NUCLEOTIDE SEQUENCE</scope>
    <source>
        <tissue evidence="2">Shoot tissue taken approximately 20 cm above the soil surface</tissue>
    </source>
</reference>
<evidence type="ECO:0000313" key="2">
    <source>
        <dbReference type="EMBL" id="JAE05949.1"/>
    </source>
</evidence>
<organism evidence="2">
    <name type="scientific">Arundo donax</name>
    <name type="common">Giant reed</name>
    <name type="synonym">Donax arundinaceus</name>
    <dbReference type="NCBI Taxonomy" id="35708"/>
    <lineage>
        <taxon>Eukaryota</taxon>
        <taxon>Viridiplantae</taxon>
        <taxon>Streptophyta</taxon>
        <taxon>Embryophyta</taxon>
        <taxon>Tracheophyta</taxon>
        <taxon>Spermatophyta</taxon>
        <taxon>Magnoliopsida</taxon>
        <taxon>Liliopsida</taxon>
        <taxon>Poales</taxon>
        <taxon>Poaceae</taxon>
        <taxon>PACMAD clade</taxon>
        <taxon>Arundinoideae</taxon>
        <taxon>Arundineae</taxon>
        <taxon>Arundo</taxon>
    </lineage>
</organism>
<protein>
    <submittedName>
        <fullName evidence="2">Uncharacterized protein</fullName>
    </submittedName>
</protein>